<evidence type="ECO:0000256" key="1">
    <source>
        <dbReference type="SAM" id="MobiDB-lite"/>
    </source>
</evidence>
<accession>K0IDC0</accession>
<dbReference type="InterPro" id="IPR052721">
    <property type="entry name" value="ET_Amicyanin"/>
</dbReference>
<keyword evidence="2" id="KW-0472">Membrane</keyword>
<dbReference type="InParanoid" id="K0IDC0"/>
<dbReference type="HOGENOM" id="CLU_1500326_0_0_2"/>
<sequence length="179" mass="18439">MYMPIKPGKVAFPIIIALGAVTGILSYILFSQAAPGPLFTSGQFFEPTPAGIPTGEIKEGQEGETATAGAGQESGANTTGGDQTAAIPPDAVTISILQGASVQGNPAYDPETAQASIGRTVVWKNDDSVPHTATSGKLFDSSIINPGESYSIAAEEIGAGEHEYICTLHPYMKGTIVIK</sequence>
<name>K0IDC0_NITGG</name>
<dbReference type="BioCyc" id="CNIT1237085:G1324-715-MONOMER"/>
<feature type="transmembrane region" description="Helical" evidence="2">
    <location>
        <begin position="12"/>
        <end position="30"/>
    </location>
</feature>
<dbReference type="InterPro" id="IPR028096">
    <property type="entry name" value="EfeO_Cupredoxin"/>
</dbReference>
<dbReference type="AlphaFoldDB" id="K0IDC0"/>
<dbReference type="Gene3D" id="2.60.40.420">
    <property type="entry name" value="Cupredoxins - blue copper proteins"/>
    <property type="match status" value="1"/>
</dbReference>
<dbReference type="Proteomes" id="UP000008037">
    <property type="component" value="Chromosome"/>
</dbReference>
<dbReference type="PANTHER" id="PTHR36507">
    <property type="entry name" value="BLL1555 PROTEIN"/>
    <property type="match status" value="1"/>
</dbReference>
<proteinExistence type="predicted"/>
<feature type="region of interest" description="Disordered" evidence="1">
    <location>
        <begin position="53"/>
        <end position="85"/>
    </location>
</feature>
<dbReference type="STRING" id="1237085.Ngar_c07170"/>
<dbReference type="Pfam" id="PF13473">
    <property type="entry name" value="Cupredoxin_1"/>
    <property type="match status" value="1"/>
</dbReference>
<reference evidence="4 5" key="1">
    <citation type="journal article" date="2012" name="Environ. Microbiol.">
        <title>The genome of the ammonia-oxidizing Candidatus Nitrososphaera gargensis: insights into metabolic versatility and environmental adaptations.</title>
        <authorList>
            <person name="Spang A."/>
            <person name="Poehlein A."/>
            <person name="Offre P."/>
            <person name="Zumbragel S."/>
            <person name="Haider S."/>
            <person name="Rychlik N."/>
            <person name="Nowka B."/>
            <person name="Schmeisser C."/>
            <person name="Lebedeva E.V."/>
            <person name="Rattei T."/>
            <person name="Bohm C."/>
            <person name="Schmid M."/>
            <person name="Galushko A."/>
            <person name="Hatzenpichler R."/>
            <person name="Weinmaier T."/>
            <person name="Daniel R."/>
            <person name="Schleper C."/>
            <person name="Spieck E."/>
            <person name="Streit W."/>
            <person name="Wagner M."/>
        </authorList>
    </citation>
    <scope>NUCLEOTIDE SEQUENCE [LARGE SCALE GENOMIC DNA]</scope>
    <source>
        <strain evidence="5">Ga9.2</strain>
    </source>
</reference>
<dbReference type="SUPFAM" id="SSF49503">
    <property type="entry name" value="Cupredoxins"/>
    <property type="match status" value="1"/>
</dbReference>
<keyword evidence="5" id="KW-1185">Reference proteome</keyword>
<dbReference type="InterPro" id="IPR008972">
    <property type="entry name" value="Cupredoxin"/>
</dbReference>
<keyword evidence="2" id="KW-1133">Transmembrane helix</keyword>
<protein>
    <submittedName>
        <fullName evidence="4">Cupredoxin domain protein</fullName>
    </submittedName>
</protein>
<evidence type="ECO:0000313" key="4">
    <source>
        <dbReference type="EMBL" id="AFU57660.1"/>
    </source>
</evidence>
<organism evidence="4 5">
    <name type="scientific">Nitrososphaera gargensis (strain Ga9.2)</name>
    <dbReference type="NCBI Taxonomy" id="1237085"/>
    <lineage>
        <taxon>Archaea</taxon>
        <taxon>Nitrososphaerota</taxon>
        <taxon>Nitrososphaeria</taxon>
        <taxon>Nitrososphaerales</taxon>
        <taxon>Nitrososphaeraceae</taxon>
        <taxon>Nitrososphaera</taxon>
    </lineage>
</organism>
<gene>
    <name evidence="4" type="ordered locus">Ngar_c07170</name>
</gene>
<feature type="domain" description="EfeO-type cupredoxin-like" evidence="3">
    <location>
        <begin position="107"/>
        <end position="178"/>
    </location>
</feature>
<evidence type="ECO:0000256" key="2">
    <source>
        <dbReference type="SAM" id="Phobius"/>
    </source>
</evidence>
<keyword evidence="2" id="KW-0812">Transmembrane</keyword>
<feature type="compositionally biased region" description="Low complexity" evidence="1">
    <location>
        <begin position="63"/>
        <end position="76"/>
    </location>
</feature>
<evidence type="ECO:0000259" key="3">
    <source>
        <dbReference type="Pfam" id="PF13473"/>
    </source>
</evidence>
<evidence type="ECO:0000313" key="5">
    <source>
        <dbReference type="Proteomes" id="UP000008037"/>
    </source>
</evidence>
<dbReference type="KEGG" id="nga:Ngar_c07170"/>
<dbReference type="PANTHER" id="PTHR36507:SF1">
    <property type="entry name" value="BLL1555 PROTEIN"/>
    <property type="match status" value="1"/>
</dbReference>
<dbReference type="EMBL" id="CP002408">
    <property type="protein sequence ID" value="AFU57660.1"/>
    <property type="molecule type" value="Genomic_DNA"/>
</dbReference>